<dbReference type="PANTHER" id="PTHR33376">
    <property type="match status" value="1"/>
</dbReference>
<organism evidence="2 3">
    <name type="scientific">Diaphorobacter limosus</name>
    <dbReference type="NCBI Taxonomy" id="3036128"/>
    <lineage>
        <taxon>Bacteria</taxon>
        <taxon>Pseudomonadati</taxon>
        <taxon>Pseudomonadota</taxon>
        <taxon>Betaproteobacteria</taxon>
        <taxon>Burkholderiales</taxon>
        <taxon>Comamonadaceae</taxon>
        <taxon>Diaphorobacter</taxon>
    </lineage>
</organism>
<dbReference type="RefSeq" id="WP_317702939.1">
    <property type="nucleotide sequence ID" value="NZ_CP136921.1"/>
</dbReference>
<dbReference type="Pfam" id="PF03480">
    <property type="entry name" value="DctP"/>
    <property type="match status" value="1"/>
</dbReference>
<dbReference type="PANTHER" id="PTHR33376:SF5">
    <property type="entry name" value="EXTRACYTOPLASMIC SOLUTE RECEPTOR PROTEIN"/>
    <property type="match status" value="1"/>
</dbReference>
<dbReference type="Proteomes" id="UP001303211">
    <property type="component" value="Chromosome"/>
</dbReference>
<dbReference type="InterPro" id="IPR006311">
    <property type="entry name" value="TAT_signal"/>
</dbReference>
<dbReference type="EMBL" id="CP136921">
    <property type="protein sequence ID" value="WOO33573.1"/>
    <property type="molecule type" value="Genomic_DNA"/>
</dbReference>
<proteinExistence type="predicted"/>
<protein>
    <submittedName>
        <fullName evidence="2">TRAP transporter substrate-binding protein</fullName>
    </submittedName>
</protein>
<name>A0ABZ0J9J8_9BURK</name>
<evidence type="ECO:0000313" key="3">
    <source>
        <dbReference type="Proteomes" id="UP001303211"/>
    </source>
</evidence>
<dbReference type="PROSITE" id="PS51318">
    <property type="entry name" value="TAT"/>
    <property type="match status" value="1"/>
</dbReference>
<dbReference type="CDD" id="cd13604">
    <property type="entry name" value="PBP2_TRAP_ketoacid_lactate_like"/>
    <property type="match status" value="1"/>
</dbReference>
<accession>A0ABZ0J9J8</accession>
<gene>
    <name evidence="2" type="ORF">P4826_05715</name>
</gene>
<evidence type="ECO:0000313" key="2">
    <source>
        <dbReference type="EMBL" id="WOO33573.1"/>
    </source>
</evidence>
<dbReference type="InterPro" id="IPR018389">
    <property type="entry name" value="DctP_fam"/>
</dbReference>
<reference evidence="2 3" key="1">
    <citation type="submission" date="2023-03" db="EMBL/GenBank/DDBJ databases">
        <title>Diaphorobacter basophil sp. nov., isolated from a sewage-treatment plant.</title>
        <authorList>
            <person name="Yang K."/>
        </authorList>
    </citation>
    <scope>NUCLEOTIDE SEQUENCE [LARGE SCALE GENOMIC DNA]</scope>
    <source>
        <strain evidence="2 3">Y-1</strain>
    </source>
</reference>
<evidence type="ECO:0000256" key="1">
    <source>
        <dbReference type="ARBA" id="ARBA00022729"/>
    </source>
</evidence>
<dbReference type="Gene3D" id="3.40.190.170">
    <property type="entry name" value="Bacterial extracellular solute-binding protein, family 7"/>
    <property type="match status" value="1"/>
</dbReference>
<dbReference type="InterPro" id="IPR026289">
    <property type="entry name" value="SBP_TakP-like"/>
</dbReference>
<keyword evidence="1" id="KW-0732">Signal</keyword>
<dbReference type="Gene3D" id="3.40.190.10">
    <property type="entry name" value="Periplasmic binding protein-like II"/>
    <property type="match status" value="1"/>
</dbReference>
<keyword evidence="3" id="KW-1185">Reference proteome</keyword>
<sequence length="372" mass="40811">MTKQTVETGRRKLLKGAAVGAGALSVPMISTAQTTTMRFQSTWPAKDIFHEFAVDIAKKVNDMAGNRLKIEVLPAGAVVPAFQLLDAVAKGTLDGGHGVVAYWYGKNQAVALWGSGPAFGMDANMVLAWHNYGGGKELLEEIYKSLNLDVVSKLYGPMPTQPLGWFKKPVSKVADLKGLKFRTVGLAVDVFNELGVAVNPLPGGEIVPALDRGLLDAAEFNNASSDRVLGFPDVAKNCMLQSFHQSSEQFEVLFNKTKYDALPAELKSIIDYATQAASADMSWKAADRYAKDYAEMQAKQGVKFYKTPDAILRAQLAAWDKVTAKKAAENPMFKKVLDSMRAFAQRSGRWQNDTTIDYRMAWNHYFAPKKKG</sequence>
<dbReference type="PIRSF" id="PIRSF039026">
    <property type="entry name" value="SiaP"/>
    <property type="match status" value="1"/>
</dbReference>
<dbReference type="InterPro" id="IPR038404">
    <property type="entry name" value="TRAP_DctP_sf"/>
</dbReference>